<accession>A0A699WE85</accession>
<feature type="non-terminal residue" evidence="2">
    <location>
        <position position="124"/>
    </location>
</feature>
<name>A0A699WE85_TANCI</name>
<reference evidence="2" key="1">
    <citation type="journal article" date="2019" name="Sci. Rep.">
        <title>Draft genome of Tanacetum cinerariifolium, the natural source of mosquito coil.</title>
        <authorList>
            <person name="Yamashiro T."/>
            <person name="Shiraishi A."/>
            <person name="Satake H."/>
            <person name="Nakayama K."/>
        </authorList>
    </citation>
    <scope>NUCLEOTIDE SEQUENCE</scope>
</reference>
<dbReference type="AlphaFoldDB" id="A0A699WE85"/>
<sequence>LEVSFELGKSISLINAEEEEAARHVHATHERLVIVFDEFDPKLTRRPTGSIRPSGSSKGDGVTPEAPDESVGIFTTLKEGTGITPGVPDEVKYNSKSKVNSAIDWGLENKSDYSKEDKVNEEEV</sequence>
<proteinExistence type="predicted"/>
<evidence type="ECO:0000313" key="2">
    <source>
        <dbReference type="EMBL" id="GFD42644.1"/>
    </source>
</evidence>
<gene>
    <name evidence="2" type="ORF">Tci_914613</name>
</gene>
<feature type="non-terminal residue" evidence="2">
    <location>
        <position position="1"/>
    </location>
</feature>
<organism evidence="2">
    <name type="scientific">Tanacetum cinerariifolium</name>
    <name type="common">Dalmatian daisy</name>
    <name type="synonym">Chrysanthemum cinerariifolium</name>
    <dbReference type="NCBI Taxonomy" id="118510"/>
    <lineage>
        <taxon>Eukaryota</taxon>
        <taxon>Viridiplantae</taxon>
        <taxon>Streptophyta</taxon>
        <taxon>Embryophyta</taxon>
        <taxon>Tracheophyta</taxon>
        <taxon>Spermatophyta</taxon>
        <taxon>Magnoliopsida</taxon>
        <taxon>eudicotyledons</taxon>
        <taxon>Gunneridae</taxon>
        <taxon>Pentapetalae</taxon>
        <taxon>asterids</taxon>
        <taxon>campanulids</taxon>
        <taxon>Asterales</taxon>
        <taxon>Asteraceae</taxon>
        <taxon>Asteroideae</taxon>
        <taxon>Anthemideae</taxon>
        <taxon>Anthemidinae</taxon>
        <taxon>Tanacetum</taxon>
    </lineage>
</organism>
<feature type="region of interest" description="Disordered" evidence="1">
    <location>
        <begin position="44"/>
        <end position="68"/>
    </location>
</feature>
<evidence type="ECO:0000256" key="1">
    <source>
        <dbReference type="SAM" id="MobiDB-lite"/>
    </source>
</evidence>
<dbReference type="EMBL" id="BKCJ011579306">
    <property type="protein sequence ID" value="GFD42644.1"/>
    <property type="molecule type" value="Genomic_DNA"/>
</dbReference>
<protein>
    <submittedName>
        <fullName evidence="2">Uncharacterized protein</fullName>
    </submittedName>
</protein>
<comment type="caution">
    <text evidence="2">The sequence shown here is derived from an EMBL/GenBank/DDBJ whole genome shotgun (WGS) entry which is preliminary data.</text>
</comment>